<proteinExistence type="inferred from homology"/>
<comment type="similarity">
    <text evidence="1">Belongs to the carnitine/choline acetyltransferase family.</text>
</comment>
<keyword evidence="3" id="KW-0530">Neurotransmitter biosynthesis</keyword>
<dbReference type="EMBL" id="OE001135">
    <property type="protein sequence ID" value="CAD7456083.1"/>
    <property type="molecule type" value="Genomic_DNA"/>
</dbReference>
<dbReference type="GO" id="GO:0045202">
    <property type="term" value="C:synapse"/>
    <property type="evidence" value="ECO:0007669"/>
    <property type="project" value="GOC"/>
</dbReference>
<evidence type="ECO:0000256" key="6">
    <source>
        <dbReference type="ARBA" id="ARBA00040495"/>
    </source>
</evidence>
<dbReference type="GO" id="GO:0004102">
    <property type="term" value="F:choline O-acetyltransferase activity"/>
    <property type="evidence" value="ECO:0007669"/>
    <property type="project" value="UniProtKB-EC"/>
</dbReference>
<evidence type="ECO:0000256" key="2">
    <source>
        <dbReference type="ARBA" id="ARBA00022679"/>
    </source>
</evidence>
<dbReference type="InterPro" id="IPR000542">
    <property type="entry name" value="Carn_acyl_trans"/>
</dbReference>
<sequence length="659" mass="74275">MKRFGGRMVYGDTLATDCTAEYGDGRSWFDPGRDAVLPKLPVPTLEHTMERYLAAVRPLVPESQYERTRSLVKNFSGPSGPGPRLQEKLLQRREQQDNWSYQWWLHDMYLNIQLPLPVNSNPGYVLPTRHFRSAQDMARFAARMVGGVLKHKDVLDRRALPVERATSREKGQPLCMSQYYRLLTSYRCPGVTRDVIVSTTPEGEKEGGRTTPPPTGEHIIVSCRHQLYSLPVKTPDLGLMPEDEMTTILLAIMRDASAVPSPPPVGLFTSERRDTWAAAREQLVRNERNSNNLKSIEKSLMMVCIDDPLPTSFNCKAPRDDIPVEGRGLVAGDRDETNMMHQMLHGGGSSANSANRWFDVTIQLIISSDGACGLCYEHSTAEGVAVVQLVEDVLKQVDSQPDGGSNVSNNHPQLSPAVRLEWSLDQNLQRTILIEDLDLFVYRYNGYGKDFIKSCRVSPDAYIQLALQLTYFRLYRQLTATYESASTRRFLLGRVDCIRSATVEVLDWVVAMSQDESGVESEDNNQQSSKKVTFSLYTDEKKQELFDLAIKKQTEIMVENIMGEGIDIHLLGLREMAKESREPTPEIFQDDVYKLANHFALSTSQDGYGASYNPHTSSIVFCLSALNSCEHTSTWKFSHTLEESLNAMQKLLDVRKGNK</sequence>
<feature type="active site" description="Proton acceptor" evidence="7">
    <location>
        <position position="378"/>
    </location>
</feature>
<evidence type="ECO:0000256" key="5">
    <source>
        <dbReference type="ARBA" id="ARBA00039091"/>
    </source>
</evidence>
<dbReference type="Gene3D" id="3.30.559.10">
    <property type="entry name" value="Chloramphenicol acetyltransferase-like domain"/>
    <property type="match status" value="1"/>
</dbReference>
<dbReference type="GO" id="GO:0043005">
    <property type="term" value="C:neuron projection"/>
    <property type="evidence" value="ECO:0007669"/>
    <property type="project" value="TreeGrafter"/>
</dbReference>
<dbReference type="InterPro" id="IPR042231">
    <property type="entry name" value="Cho/carn_acyl_trans_2"/>
</dbReference>
<keyword evidence="4" id="KW-0012">Acyltransferase</keyword>
<dbReference type="InterPro" id="IPR039551">
    <property type="entry name" value="Cho/carn_acyl_trans"/>
</dbReference>
<dbReference type="GO" id="GO:0005737">
    <property type="term" value="C:cytoplasm"/>
    <property type="evidence" value="ECO:0007669"/>
    <property type="project" value="TreeGrafter"/>
</dbReference>
<evidence type="ECO:0000256" key="3">
    <source>
        <dbReference type="ARBA" id="ARBA00022979"/>
    </source>
</evidence>
<organism evidence="9">
    <name type="scientific">Timema tahoe</name>
    <dbReference type="NCBI Taxonomy" id="61484"/>
    <lineage>
        <taxon>Eukaryota</taxon>
        <taxon>Metazoa</taxon>
        <taxon>Ecdysozoa</taxon>
        <taxon>Arthropoda</taxon>
        <taxon>Hexapoda</taxon>
        <taxon>Insecta</taxon>
        <taxon>Pterygota</taxon>
        <taxon>Neoptera</taxon>
        <taxon>Polyneoptera</taxon>
        <taxon>Phasmatodea</taxon>
        <taxon>Timematodea</taxon>
        <taxon>Timematoidea</taxon>
        <taxon>Timematidae</taxon>
        <taxon>Timema</taxon>
    </lineage>
</organism>
<evidence type="ECO:0000256" key="1">
    <source>
        <dbReference type="ARBA" id="ARBA00005232"/>
    </source>
</evidence>
<dbReference type="EC" id="2.3.1.6" evidence="5"/>
<evidence type="ECO:0000259" key="8">
    <source>
        <dbReference type="Pfam" id="PF00755"/>
    </source>
</evidence>
<evidence type="ECO:0000313" key="9">
    <source>
        <dbReference type="EMBL" id="CAD7456083.1"/>
    </source>
</evidence>
<dbReference type="GO" id="GO:0008292">
    <property type="term" value="P:acetylcholine biosynthetic process"/>
    <property type="evidence" value="ECO:0007669"/>
    <property type="project" value="TreeGrafter"/>
</dbReference>
<evidence type="ECO:0000256" key="7">
    <source>
        <dbReference type="PIRSR" id="PIRSR600542-1"/>
    </source>
</evidence>
<feature type="domain" description="Choline/carnitine acyltransferase" evidence="8">
    <location>
        <begin position="40"/>
        <end position="643"/>
    </location>
</feature>
<dbReference type="Gene3D" id="3.30.559.70">
    <property type="entry name" value="Choline/Carnitine o-acyltransferase, domain 2"/>
    <property type="match status" value="1"/>
</dbReference>
<gene>
    <name evidence="9" type="ORF">TTEB3V08_LOCUS4122</name>
</gene>
<name>A0A7R9IDU4_9NEOP</name>
<dbReference type="PANTHER" id="PTHR22589">
    <property type="entry name" value="CARNITINE O-ACYLTRANSFERASE"/>
    <property type="match status" value="1"/>
</dbReference>
<dbReference type="SUPFAM" id="SSF52777">
    <property type="entry name" value="CoA-dependent acyltransferases"/>
    <property type="match status" value="2"/>
</dbReference>
<dbReference type="InterPro" id="IPR023213">
    <property type="entry name" value="CAT-like_dom_sf"/>
</dbReference>
<keyword evidence="2" id="KW-0808">Transferase</keyword>
<protein>
    <recommendedName>
        <fullName evidence="6">Choline O-acetyltransferase</fullName>
        <ecNumber evidence="5">2.3.1.6</ecNumber>
    </recommendedName>
</protein>
<dbReference type="GO" id="GO:0007274">
    <property type="term" value="P:neuromuscular synaptic transmission"/>
    <property type="evidence" value="ECO:0007669"/>
    <property type="project" value="TreeGrafter"/>
</dbReference>
<evidence type="ECO:0000256" key="4">
    <source>
        <dbReference type="ARBA" id="ARBA00023315"/>
    </source>
</evidence>
<accession>A0A7R9IDU4</accession>
<dbReference type="PANTHER" id="PTHR22589:SF14">
    <property type="entry name" value="CHOLINE O-ACETYLTRANSFERASE"/>
    <property type="match status" value="1"/>
</dbReference>
<dbReference type="AlphaFoldDB" id="A0A7R9IDU4"/>
<reference evidence="9" key="1">
    <citation type="submission" date="2020-11" db="EMBL/GenBank/DDBJ databases">
        <authorList>
            <person name="Tran Van P."/>
        </authorList>
    </citation>
    <scope>NUCLEOTIDE SEQUENCE</scope>
</reference>
<dbReference type="Pfam" id="PF00755">
    <property type="entry name" value="Carn_acyltransf"/>
    <property type="match status" value="1"/>
</dbReference>